<sequence length="112" mass="12710">MSTPLEEYHKELKKRAAENVETPQPCEVDDTVEVSQISGIPEHMTDYPCTGEVIRVEPRGLGTHNIFADWFVKVRFTEEQLDGAVFKGTTELYCVGGTRPLWDEQPIEVVDE</sequence>
<dbReference type="RefSeq" id="WP_008526568.1">
    <property type="nucleotide sequence ID" value="NZ_AFNT02000044.1"/>
</dbReference>
<dbReference type="EMBL" id="AFNT02000044">
    <property type="protein sequence ID" value="ERJ05085.1"/>
    <property type="molecule type" value="Genomic_DNA"/>
</dbReference>
<dbReference type="Proteomes" id="UP000003861">
    <property type="component" value="Unassembled WGS sequence"/>
</dbReference>
<proteinExistence type="predicted"/>
<reference evidence="1 2" key="2">
    <citation type="journal article" date="2013" name="PLoS ONE">
        <title>INDIGO - INtegrated Data Warehouse of MIcrobial GenOmes with Examples from the Red Sea Extremophiles.</title>
        <authorList>
            <person name="Alam I."/>
            <person name="Antunes A."/>
            <person name="Kamau A.A."/>
            <person name="Ba Alawi W."/>
            <person name="Kalkatawi M."/>
            <person name="Stingl U."/>
            <person name="Bajic V.B."/>
        </authorList>
    </citation>
    <scope>NUCLEOTIDE SEQUENCE [LARGE SCALE GENOMIC DNA]</scope>
    <source>
        <strain evidence="1 2">SARL4B</strain>
    </source>
</reference>
<gene>
    <name evidence="1" type="ORF">HLRTI_002884</name>
</gene>
<name>U2F424_9EURY</name>
<dbReference type="AlphaFoldDB" id="U2F424"/>
<accession>U2F424</accession>
<protein>
    <submittedName>
        <fullName evidence="1">Uncharacterized protein</fullName>
    </submittedName>
</protein>
<organism evidence="1 2">
    <name type="scientific">Halorhabdus tiamatea SARL4B</name>
    <dbReference type="NCBI Taxonomy" id="1033806"/>
    <lineage>
        <taxon>Archaea</taxon>
        <taxon>Methanobacteriati</taxon>
        <taxon>Methanobacteriota</taxon>
        <taxon>Stenosarchaea group</taxon>
        <taxon>Halobacteria</taxon>
        <taxon>Halobacteriales</taxon>
        <taxon>Haloarculaceae</taxon>
        <taxon>Halorhabdus</taxon>
    </lineage>
</organism>
<reference evidence="1 2" key="1">
    <citation type="journal article" date="2011" name="J. Bacteriol.">
        <title>Genome sequence of Halorhabdus tiamatea, the first archaeon isolated from a deep-sea anoxic brine lake.</title>
        <authorList>
            <person name="Antunes A."/>
            <person name="Alam I."/>
            <person name="Bajic V.B."/>
            <person name="Stingl U."/>
        </authorList>
    </citation>
    <scope>NUCLEOTIDE SEQUENCE [LARGE SCALE GENOMIC DNA]</scope>
    <source>
        <strain evidence="1 2">SARL4B</strain>
    </source>
</reference>
<evidence type="ECO:0000313" key="2">
    <source>
        <dbReference type="Proteomes" id="UP000003861"/>
    </source>
</evidence>
<evidence type="ECO:0000313" key="1">
    <source>
        <dbReference type="EMBL" id="ERJ05085.1"/>
    </source>
</evidence>
<comment type="caution">
    <text evidence="1">The sequence shown here is derived from an EMBL/GenBank/DDBJ whole genome shotgun (WGS) entry which is preliminary data.</text>
</comment>